<organism evidence="1 2">
    <name type="scientific">Moumouvirus goulette</name>
    <dbReference type="NCBI Taxonomy" id="1247379"/>
    <lineage>
        <taxon>Viruses</taxon>
        <taxon>Varidnaviria</taxon>
        <taxon>Bamfordvirae</taxon>
        <taxon>Nucleocytoviricota</taxon>
        <taxon>Megaviricetes</taxon>
        <taxon>Imitervirales</taxon>
        <taxon>Mimiviridae</taxon>
        <taxon>Megamimivirinae</taxon>
        <taxon>Moumouvirus</taxon>
        <taxon>Moumouvirus goulettemassiliense</taxon>
    </lineage>
</organism>
<proteinExistence type="predicted"/>
<protein>
    <submittedName>
        <fullName evidence="1">Kinase</fullName>
    </submittedName>
</protein>
<reference evidence="1 2" key="1">
    <citation type="submission" date="2012-10" db="EMBL/GenBank/DDBJ databases">
        <title>Complete genome sequence of Moumouvirus goulette.</title>
        <authorList>
            <person name="Fournous G."/>
            <person name="Bougalmi M."/>
            <person name="Colson P."/>
        </authorList>
    </citation>
    <scope>NUCLEOTIDE SEQUENCE [LARGE SCALE GENOMIC DNA]</scope>
</reference>
<name>M1PMI7_9VIRU</name>
<accession>M1PMI7</accession>
<evidence type="ECO:0000313" key="2">
    <source>
        <dbReference type="Proteomes" id="UP000241071"/>
    </source>
</evidence>
<dbReference type="EMBL" id="KC008572">
    <property type="protein sequence ID" value="AGF85176.1"/>
    <property type="molecule type" value="Genomic_DNA"/>
</dbReference>
<dbReference type="GO" id="GO:0016301">
    <property type="term" value="F:kinase activity"/>
    <property type="evidence" value="ECO:0007669"/>
    <property type="project" value="UniProtKB-KW"/>
</dbReference>
<gene>
    <name evidence="1" type="ORF">glt_00367</name>
</gene>
<sequence>MTGSNLTKINTYKKTEAIQIPINNRQKKYQDNMDDHNNYGLYFGKNSVENPKKNIFISPENVFPLNLSKFIRDDYINK</sequence>
<evidence type="ECO:0000313" key="1">
    <source>
        <dbReference type="EMBL" id="AGF85176.1"/>
    </source>
</evidence>
<keyword evidence="1" id="KW-0418">Kinase</keyword>
<dbReference type="Proteomes" id="UP000241071">
    <property type="component" value="Segment"/>
</dbReference>
<keyword evidence="1" id="KW-0808">Transferase</keyword>
<keyword evidence="2" id="KW-1185">Reference proteome</keyword>